<dbReference type="OrthoDB" id="1408251at2"/>
<organism evidence="2 3">
    <name type="scientific">Flavisolibacter ginsenosidimutans</name>
    <dbReference type="NCBI Taxonomy" id="661481"/>
    <lineage>
        <taxon>Bacteria</taxon>
        <taxon>Pseudomonadati</taxon>
        <taxon>Bacteroidota</taxon>
        <taxon>Chitinophagia</taxon>
        <taxon>Chitinophagales</taxon>
        <taxon>Chitinophagaceae</taxon>
        <taxon>Flavisolibacter</taxon>
    </lineage>
</organism>
<dbReference type="InterPro" id="IPR036291">
    <property type="entry name" value="NAD(P)-bd_dom_sf"/>
</dbReference>
<dbReference type="Gene3D" id="3.40.50.720">
    <property type="entry name" value="NAD(P)-binding Rossmann-like Domain"/>
    <property type="match status" value="1"/>
</dbReference>
<evidence type="ECO:0000313" key="3">
    <source>
        <dbReference type="Proteomes" id="UP000321204"/>
    </source>
</evidence>
<accession>A0A5B8UD10</accession>
<dbReference type="Pfam" id="PF01408">
    <property type="entry name" value="GFO_IDH_MocA"/>
    <property type="match status" value="1"/>
</dbReference>
<dbReference type="Proteomes" id="UP000321204">
    <property type="component" value="Chromosome"/>
</dbReference>
<dbReference type="AlphaFoldDB" id="A0A5B8UD10"/>
<proteinExistence type="predicted"/>
<dbReference type="SUPFAM" id="SSF51735">
    <property type="entry name" value="NAD(P)-binding Rossmann-fold domains"/>
    <property type="match status" value="1"/>
</dbReference>
<dbReference type="GO" id="GO:0000166">
    <property type="term" value="F:nucleotide binding"/>
    <property type="evidence" value="ECO:0007669"/>
    <property type="project" value="InterPro"/>
</dbReference>
<dbReference type="KEGG" id="fgg:FSB75_00150"/>
<gene>
    <name evidence="2" type="ORF">FSB75_00150</name>
</gene>
<evidence type="ECO:0000259" key="1">
    <source>
        <dbReference type="Pfam" id="PF01408"/>
    </source>
</evidence>
<reference evidence="2 3" key="1">
    <citation type="journal article" date="2015" name="Int. J. Syst. Evol. Microbiol.">
        <title>Flavisolibacter ginsenosidimutans sp. nov., with ginsenoside-converting activity isolated from soil used for cultivating ginseng.</title>
        <authorList>
            <person name="Zhao Y."/>
            <person name="Liu Q."/>
            <person name="Kang M.S."/>
            <person name="Jin F."/>
            <person name="Yu H."/>
            <person name="Im W.T."/>
        </authorList>
    </citation>
    <scope>NUCLEOTIDE SEQUENCE [LARGE SCALE GENOMIC DNA]</scope>
    <source>
        <strain evidence="2 3">Gsoil 636</strain>
    </source>
</reference>
<sequence length="305" mass="33325">MLRIGVVGMSPGNAHPSSWSAIINGEFDGDKIAAMGYPAVADYLQANKPTLGLPGARVTHVWSQSRDTSEMIAATAEIANVAADAAEMIANVDAVLLCRDDPENHVAMAKPFVDAGLPLFIDKPLCSTKQDLDYFSSEIEKGKFIMSCSSMRYASELMAVKSSIKSFGKMELVTGVGKKDWLKYGIHMLEGIVSVLNDPKPVSVRNVGSAVKNSVQITYEGDLQMMLHLFNDLVPTMQLSFFGQESWRTVEIKNSYAMFRDNIIEFIRSVQEGKSRIDFAKTKQIINVMIAAEESLAAGGQAIML</sequence>
<name>A0A5B8UD10_9BACT</name>
<dbReference type="RefSeq" id="WP_146781249.1">
    <property type="nucleotide sequence ID" value="NZ_BAABIO010000006.1"/>
</dbReference>
<feature type="domain" description="Gfo/Idh/MocA-like oxidoreductase N-terminal" evidence="1">
    <location>
        <begin position="54"/>
        <end position="134"/>
    </location>
</feature>
<keyword evidence="3" id="KW-1185">Reference proteome</keyword>
<dbReference type="InterPro" id="IPR000683">
    <property type="entry name" value="Gfo/Idh/MocA-like_OxRdtase_N"/>
</dbReference>
<evidence type="ECO:0000313" key="2">
    <source>
        <dbReference type="EMBL" id="QEC54378.1"/>
    </source>
</evidence>
<dbReference type="EMBL" id="CP042433">
    <property type="protein sequence ID" value="QEC54378.1"/>
    <property type="molecule type" value="Genomic_DNA"/>
</dbReference>
<protein>
    <submittedName>
        <fullName evidence="2">Gfo/Idh/MocA family oxidoreductase</fullName>
    </submittedName>
</protein>